<feature type="compositionally biased region" description="Low complexity" evidence="1">
    <location>
        <begin position="294"/>
        <end position="338"/>
    </location>
</feature>
<evidence type="ECO:0000313" key="3">
    <source>
        <dbReference type="Proteomes" id="UP001342314"/>
    </source>
</evidence>
<proteinExistence type="predicted"/>
<accession>A0AAV5GG30</accession>
<feature type="region of interest" description="Disordered" evidence="1">
    <location>
        <begin position="396"/>
        <end position="418"/>
    </location>
</feature>
<evidence type="ECO:0000256" key="1">
    <source>
        <dbReference type="SAM" id="MobiDB-lite"/>
    </source>
</evidence>
<reference evidence="2 3" key="1">
    <citation type="submission" date="2021-12" db="EMBL/GenBank/DDBJ databases">
        <title>High titer production of polyol ester of fatty acids by Rhodotorula paludigena BS15 towards product separation-free biomass refinery.</title>
        <authorList>
            <person name="Mano J."/>
            <person name="Ono H."/>
            <person name="Tanaka T."/>
            <person name="Naito K."/>
            <person name="Sushida H."/>
            <person name="Ike M."/>
            <person name="Tokuyasu K."/>
            <person name="Kitaoka M."/>
        </authorList>
    </citation>
    <scope>NUCLEOTIDE SEQUENCE [LARGE SCALE GENOMIC DNA]</scope>
    <source>
        <strain evidence="2 3">BS15</strain>
    </source>
</reference>
<evidence type="ECO:0008006" key="4">
    <source>
        <dbReference type="Google" id="ProtNLM"/>
    </source>
</evidence>
<sequence length="442" mass="46240">MLPRDPHPPALALPALPPAAPPPAFPGLVSSLRPLRRLAPALADECALLRRFTYKHRNQHKGHPWWKRIHNADRSASRALHELSRWLAAVGAATDEPGALTRDSVCRGLVELPRVMLVVDHLVAVLLDCAGILEQLVHSRAFLAFALVVVALVARLHALAAALADECARSAATLLRLVDSNGLSPVVQPHLARLPRTLRRFLPLDPSTPSISRELSLFAPSGLAPFGGGGGSSDELGAAVARKPASSSRPLAAAAAAVPAGFTKVAVAGPARVGPLTEDGKKKRKKKDKDKRQLALPGSSSTPASSRRPSPSPAPLALLPPDSRPAARPASPALAPASAPAPCALDLDPLLFAVASSSDGVKKRARDGAARGGGEMLRACVKGGVKGVKKAKVGSLPGARAERGEVPRSAERARADDVGVVKKKKKVKKRDEDKDEIDAIFG</sequence>
<name>A0AAV5GG30_9BASI</name>
<evidence type="ECO:0000313" key="2">
    <source>
        <dbReference type="EMBL" id="GJN89118.1"/>
    </source>
</evidence>
<dbReference type="GO" id="GO:0042134">
    <property type="term" value="F:rRNA primary transcript binding"/>
    <property type="evidence" value="ECO:0007669"/>
    <property type="project" value="InterPro"/>
</dbReference>
<dbReference type="Proteomes" id="UP001342314">
    <property type="component" value="Unassembled WGS sequence"/>
</dbReference>
<dbReference type="GO" id="GO:0000466">
    <property type="term" value="P:maturation of 5.8S rRNA from tricistronic rRNA transcript (SSU-rRNA, 5.8S rRNA, LSU-rRNA)"/>
    <property type="evidence" value="ECO:0007669"/>
    <property type="project" value="TreeGrafter"/>
</dbReference>
<keyword evidence="3" id="KW-1185">Reference proteome</keyword>
<dbReference type="EMBL" id="BQKY01000004">
    <property type="protein sequence ID" value="GJN89118.1"/>
    <property type="molecule type" value="Genomic_DNA"/>
</dbReference>
<dbReference type="PANTHER" id="PTHR37792:SF1">
    <property type="entry name" value="RIBONUCLEASE MRP PROTEIN SUBUNIT RMP1"/>
    <property type="match status" value="1"/>
</dbReference>
<dbReference type="InterPro" id="IPR047205">
    <property type="entry name" value="RMP1"/>
</dbReference>
<dbReference type="AlphaFoldDB" id="A0AAV5GG30"/>
<dbReference type="GO" id="GO:0000172">
    <property type="term" value="C:ribonuclease MRP complex"/>
    <property type="evidence" value="ECO:0007669"/>
    <property type="project" value="InterPro"/>
</dbReference>
<feature type="compositionally biased region" description="Basic and acidic residues" evidence="1">
    <location>
        <begin position="400"/>
        <end position="418"/>
    </location>
</feature>
<protein>
    <recommendedName>
        <fullName evidence="4">Nucleolus and neural progenitor protein-like N-terminal domain-containing protein</fullName>
    </recommendedName>
</protein>
<gene>
    <name evidence="2" type="ORF">Rhopal_002092-T1</name>
</gene>
<feature type="region of interest" description="Disordered" evidence="1">
    <location>
        <begin position="272"/>
        <end position="338"/>
    </location>
</feature>
<dbReference type="GO" id="GO:0000294">
    <property type="term" value="P:nuclear-transcribed mRNA catabolic process, RNase MRP-dependent"/>
    <property type="evidence" value="ECO:0007669"/>
    <property type="project" value="TreeGrafter"/>
</dbReference>
<comment type="caution">
    <text evidence="2">The sequence shown here is derived from an EMBL/GenBank/DDBJ whole genome shotgun (WGS) entry which is preliminary data.</text>
</comment>
<dbReference type="PANTHER" id="PTHR37792">
    <property type="entry name" value="RIBONUCLEASE MRP PROTEIN SUBUNIT RMP1"/>
    <property type="match status" value="1"/>
</dbReference>
<organism evidence="2 3">
    <name type="scientific">Rhodotorula paludigena</name>
    <dbReference type="NCBI Taxonomy" id="86838"/>
    <lineage>
        <taxon>Eukaryota</taxon>
        <taxon>Fungi</taxon>
        <taxon>Dikarya</taxon>
        <taxon>Basidiomycota</taxon>
        <taxon>Pucciniomycotina</taxon>
        <taxon>Microbotryomycetes</taxon>
        <taxon>Sporidiobolales</taxon>
        <taxon>Sporidiobolaceae</taxon>
        <taxon>Rhodotorula</taxon>
    </lineage>
</organism>